<keyword evidence="2" id="KW-1133">Transmembrane helix</keyword>
<dbReference type="AlphaFoldDB" id="A0A6B2G678"/>
<comment type="similarity">
    <text evidence="1">Belongs to the bile acid:sodium symporter (BASS) (TC 2.A.28) family.</text>
</comment>
<evidence type="ECO:0000313" key="3">
    <source>
        <dbReference type="EMBL" id="NDJ96223.1"/>
    </source>
</evidence>
<feature type="transmembrane region" description="Helical" evidence="2">
    <location>
        <begin position="20"/>
        <end position="45"/>
    </location>
</feature>
<dbReference type="Gene3D" id="1.20.1530.20">
    <property type="match status" value="1"/>
</dbReference>
<feature type="transmembrane region" description="Helical" evidence="2">
    <location>
        <begin position="57"/>
        <end position="81"/>
    </location>
</feature>
<keyword evidence="2" id="KW-0472">Membrane</keyword>
<evidence type="ECO:0000256" key="1">
    <source>
        <dbReference type="ARBA" id="ARBA00006528"/>
    </source>
</evidence>
<organism evidence="3">
    <name type="scientific">Myxobolus squamalis</name>
    <name type="common">Myxosporean</name>
    <dbReference type="NCBI Taxonomy" id="59785"/>
    <lineage>
        <taxon>Eukaryota</taxon>
        <taxon>Metazoa</taxon>
        <taxon>Cnidaria</taxon>
        <taxon>Myxozoa</taxon>
        <taxon>Myxosporea</taxon>
        <taxon>Bivalvulida</taxon>
        <taxon>Platysporina</taxon>
        <taxon>Myxobolidae</taxon>
        <taxon>Myxobolus</taxon>
    </lineage>
</organism>
<dbReference type="PANTHER" id="PTHR18640:SF5">
    <property type="entry name" value="SODIUM_BILE ACID COTRANSPORTER 7"/>
    <property type="match status" value="1"/>
</dbReference>
<proteinExistence type="inferred from homology"/>
<dbReference type="Pfam" id="PF13593">
    <property type="entry name" value="SBF_like"/>
    <property type="match status" value="1"/>
</dbReference>
<dbReference type="InterPro" id="IPR016833">
    <property type="entry name" value="Put_Na-Bile_cotransptr"/>
</dbReference>
<protein>
    <submittedName>
        <fullName evidence="3">Sodium/bile acid cotransporter 7 (Trinotate prediction)</fullName>
    </submittedName>
</protein>
<dbReference type="EMBL" id="GHBR01000734">
    <property type="protein sequence ID" value="NDJ96223.1"/>
    <property type="molecule type" value="Transcribed_RNA"/>
</dbReference>
<name>A0A6B2G678_MYXSQ</name>
<reference evidence="3" key="1">
    <citation type="submission" date="2018-11" db="EMBL/GenBank/DDBJ databases">
        <title>Myxobolus squamalis genome and transcriptome.</title>
        <authorList>
            <person name="Yahalomi D."/>
            <person name="Atkinson S.D."/>
            <person name="Neuhof M."/>
            <person name="Chang E.S."/>
            <person name="Philippe H."/>
            <person name="Cartwright P."/>
            <person name="Bartholomew J.L."/>
            <person name="Huchon D."/>
        </authorList>
    </citation>
    <scope>NUCLEOTIDE SEQUENCE</scope>
    <source>
        <strain evidence="3">71B08</strain>
        <tissue evidence="3">Whole</tissue>
    </source>
</reference>
<dbReference type="PANTHER" id="PTHR18640">
    <property type="entry name" value="SOLUTE CARRIER FAMILY 10 MEMBER 7"/>
    <property type="match status" value="1"/>
</dbReference>
<accession>A0A6B2G678</accession>
<keyword evidence="2" id="KW-0812">Transmembrane</keyword>
<feature type="transmembrane region" description="Helical" evidence="2">
    <location>
        <begin position="189"/>
        <end position="214"/>
    </location>
</feature>
<feature type="transmembrane region" description="Helical" evidence="2">
    <location>
        <begin position="93"/>
        <end position="111"/>
    </location>
</feature>
<dbReference type="InterPro" id="IPR038770">
    <property type="entry name" value="Na+/solute_symporter_sf"/>
</dbReference>
<sequence length="224" mass="24426">MPPPVSAGIIVTDIYYGDEALAVTISAIGNILAAIISPCLILLIVSGSLGFSVAQSIQSAALIFFIFIVPILFGQSLRWCLPNSLLKRYKTTLSVLGKVLLLYLVYCGISLSLDSSGNSNVTLVMVGIIIFFICSIHGLACLFILACDYNYFISGSQKKRIALMFSSSMKSLSAGVTIILLLSEKDKEFLSYMLPLIMFEPLQITQSIFMGMYFRGSEVRMGII</sequence>
<feature type="transmembrane region" description="Helical" evidence="2">
    <location>
        <begin position="123"/>
        <end position="149"/>
    </location>
</feature>
<dbReference type="GO" id="GO:0005886">
    <property type="term" value="C:plasma membrane"/>
    <property type="evidence" value="ECO:0007669"/>
    <property type="project" value="TreeGrafter"/>
</dbReference>
<evidence type="ECO:0000256" key="2">
    <source>
        <dbReference type="SAM" id="Phobius"/>
    </source>
</evidence>
<feature type="transmembrane region" description="Helical" evidence="2">
    <location>
        <begin position="161"/>
        <end position="183"/>
    </location>
</feature>